<protein>
    <recommendedName>
        <fullName evidence="1">Glycosyltransferase subfamily 4-like N-terminal domain-containing protein</fullName>
    </recommendedName>
</protein>
<sequence length="201" mass="22446">MAIQTAFSVTSGGGRADYEILSELACRDNIVEIVMPRANKMIATVPPGTQVHWISARGMKIPQSLGITAFPSVLSAALRFRPQIIRDHSPYSYGLMSLWISRLLRVPIVGMIYHLDDSIRGARWVEKNLLPRYDQILTISCHSMSNLKQSIPEISDRVDYIYCGVRAKSAIVDTQDNSWRNKLGISEDVPVFISSGVLTPR</sequence>
<dbReference type="SUPFAM" id="SSF53756">
    <property type="entry name" value="UDP-Glycosyltransferase/glycogen phosphorylase"/>
    <property type="match status" value="1"/>
</dbReference>
<name>A0A382FY97_9ZZZZ</name>
<evidence type="ECO:0000259" key="1">
    <source>
        <dbReference type="Pfam" id="PF13439"/>
    </source>
</evidence>
<feature type="non-terminal residue" evidence="2">
    <location>
        <position position="201"/>
    </location>
</feature>
<dbReference type="EMBL" id="UINC01052529">
    <property type="protein sequence ID" value="SVB67960.1"/>
    <property type="molecule type" value="Genomic_DNA"/>
</dbReference>
<reference evidence="2" key="1">
    <citation type="submission" date="2018-05" db="EMBL/GenBank/DDBJ databases">
        <authorList>
            <person name="Lanie J.A."/>
            <person name="Ng W.-L."/>
            <person name="Kazmierczak K.M."/>
            <person name="Andrzejewski T.M."/>
            <person name="Davidsen T.M."/>
            <person name="Wayne K.J."/>
            <person name="Tettelin H."/>
            <person name="Glass J.I."/>
            <person name="Rusch D."/>
            <person name="Podicherti R."/>
            <person name="Tsui H.-C.T."/>
            <person name="Winkler M.E."/>
        </authorList>
    </citation>
    <scope>NUCLEOTIDE SEQUENCE</scope>
</reference>
<dbReference type="Pfam" id="PF13439">
    <property type="entry name" value="Glyco_transf_4"/>
    <property type="match status" value="1"/>
</dbReference>
<evidence type="ECO:0000313" key="2">
    <source>
        <dbReference type="EMBL" id="SVB67960.1"/>
    </source>
</evidence>
<dbReference type="InterPro" id="IPR028098">
    <property type="entry name" value="Glyco_trans_4-like_N"/>
</dbReference>
<accession>A0A382FY97</accession>
<feature type="domain" description="Glycosyltransferase subfamily 4-like N-terminal" evidence="1">
    <location>
        <begin position="12"/>
        <end position="165"/>
    </location>
</feature>
<organism evidence="2">
    <name type="scientific">marine metagenome</name>
    <dbReference type="NCBI Taxonomy" id="408172"/>
    <lineage>
        <taxon>unclassified sequences</taxon>
        <taxon>metagenomes</taxon>
        <taxon>ecological metagenomes</taxon>
    </lineage>
</organism>
<dbReference type="Gene3D" id="3.40.50.2000">
    <property type="entry name" value="Glycogen Phosphorylase B"/>
    <property type="match status" value="1"/>
</dbReference>
<proteinExistence type="predicted"/>
<dbReference type="AlphaFoldDB" id="A0A382FY97"/>
<gene>
    <name evidence="2" type="ORF">METZ01_LOCUS220814</name>
</gene>